<evidence type="ECO:0000256" key="5">
    <source>
        <dbReference type="ARBA" id="ARBA00022741"/>
    </source>
</evidence>
<dbReference type="NCBIfam" id="TIGR00154">
    <property type="entry name" value="ispE"/>
    <property type="match status" value="1"/>
</dbReference>
<dbReference type="GO" id="GO:0050515">
    <property type="term" value="F:4-(cytidine 5'-diphospho)-2-C-methyl-D-erythritol kinase activity"/>
    <property type="evidence" value="ECO:0007669"/>
    <property type="project" value="UniProtKB-UniRule"/>
</dbReference>
<dbReference type="HAMAP" id="MF_00061">
    <property type="entry name" value="IspE"/>
    <property type="match status" value="1"/>
</dbReference>
<dbReference type="PANTHER" id="PTHR43527">
    <property type="entry name" value="4-DIPHOSPHOCYTIDYL-2-C-METHYL-D-ERYTHRITOL KINASE, CHLOROPLASTIC"/>
    <property type="match status" value="1"/>
</dbReference>
<reference evidence="12" key="1">
    <citation type="submission" date="2023-03" db="EMBL/GenBank/DDBJ databases">
        <title>Andean soil-derived lignocellulolytic bacterial consortium as a source of novel taxa and putative plastic-active enzymes.</title>
        <authorList>
            <person name="Diaz-Garcia L."/>
            <person name="Chuvochina M."/>
            <person name="Feuerriegel G."/>
            <person name="Bunk B."/>
            <person name="Sproer C."/>
            <person name="Streit W.R."/>
            <person name="Rodriguez L.M."/>
            <person name="Overmann J."/>
            <person name="Jimenez D.J."/>
        </authorList>
    </citation>
    <scope>NUCLEOTIDE SEQUENCE</scope>
    <source>
        <strain evidence="12">MAG 7</strain>
    </source>
</reference>
<keyword evidence="6 9" id="KW-0418">Kinase</keyword>
<sequence>MVLFPNGKLNLGLQILRKRPDGYHDLRTVFFPVPVCDALELVHAPPPAFAEAPESPVQLYMTGIPIQGNPEDNLCVKAYQLLKKDFPQLPPVAIHLHKKIPAGAGLGGGSADGAFLLRLLNDKFRLGIDQEALISYALQLGSDCPFFILNTPCLAEGRGEHLQPIDLDLSGYQFLLVNPGVHVNTGWAFSQLSPAEPPVSMIDIIRLPVERWRGQLLNDFEEPVCRQHPALRQIPEKLYAAGAVYAAMTGSGSTFFGIFRKGVLPQLEWPEGYSVFASS</sequence>
<keyword evidence="4 9" id="KW-0808">Transferase</keyword>
<dbReference type="PIRSF" id="PIRSF010376">
    <property type="entry name" value="IspE"/>
    <property type="match status" value="1"/>
</dbReference>
<dbReference type="Pfam" id="PF08544">
    <property type="entry name" value="GHMP_kinases_C"/>
    <property type="match status" value="1"/>
</dbReference>
<protein>
    <recommendedName>
        <fullName evidence="3 9">4-diphosphocytidyl-2-C-methyl-D-erythritol kinase</fullName>
        <shortName evidence="9">CMK</shortName>
        <ecNumber evidence="2 9">2.7.1.148</ecNumber>
    </recommendedName>
    <alternativeName>
        <fullName evidence="8 9">4-(cytidine-5'-diphospho)-2-C-methyl-D-erythritol kinase</fullName>
    </alternativeName>
</protein>
<comment type="pathway">
    <text evidence="9">Isoprenoid biosynthesis; isopentenyl diphosphate biosynthesis via DXP pathway; isopentenyl diphosphate from 1-deoxy-D-xylulose 5-phosphate: step 3/6.</text>
</comment>
<organism evidence="12 13">
    <name type="scientific">Candidatus Pseudobacter hemicellulosilyticus</name>
    <dbReference type="NCBI Taxonomy" id="3121375"/>
    <lineage>
        <taxon>Bacteria</taxon>
        <taxon>Pseudomonadati</taxon>
        <taxon>Bacteroidota</taxon>
        <taxon>Chitinophagia</taxon>
        <taxon>Chitinophagales</taxon>
        <taxon>Chitinophagaceae</taxon>
        <taxon>Pseudobacter</taxon>
    </lineage>
</organism>
<keyword evidence="9" id="KW-0414">Isoprene biosynthesis</keyword>
<dbReference type="GO" id="GO:0019288">
    <property type="term" value="P:isopentenyl diphosphate biosynthetic process, methylerythritol 4-phosphate pathway"/>
    <property type="evidence" value="ECO:0007669"/>
    <property type="project" value="UniProtKB-UniRule"/>
</dbReference>
<dbReference type="InterPro" id="IPR036554">
    <property type="entry name" value="GHMP_kinase_C_sf"/>
</dbReference>
<dbReference type="EC" id="2.7.1.148" evidence="2 9"/>
<dbReference type="SUPFAM" id="SSF54211">
    <property type="entry name" value="Ribosomal protein S5 domain 2-like"/>
    <property type="match status" value="1"/>
</dbReference>
<evidence type="ECO:0000256" key="4">
    <source>
        <dbReference type="ARBA" id="ARBA00022679"/>
    </source>
</evidence>
<evidence type="ECO:0000256" key="2">
    <source>
        <dbReference type="ARBA" id="ARBA00012052"/>
    </source>
</evidence>
<comment type="catalytic activity">
    <reaction evidence="9">
        <text>4-CDP-2-C-methyl-D-erythritol + ATP = 4-CDP-2-C-methyl-D-erythritol 2-phosphate + ADP + H(+)</text>
        <dbReference type="Rhea" id="RHEA:18437"/>
        <dbReference type="ChEBI" id="CHEBI:15378"/>
        <dbReference type="ChEBI" id="CHEBI:30616"/>
        <dbReference type="ChEBI" id="CHEBI:57823"/>
        <dbReference type="ChEBI" id="CHEBI:57919"/>
        <dbReference type="ChEBI" id="CHEBI:456216"/>
        <dbReference type="EC" id="2.7.1.148"/>
    </reaction>
</comment>
<keyword evidence="5 9" id="KW-0547">Nucleotide-binding</keyword>
<name>A0AAJ5WMY5_9BACT</name>
<proteinExistence type="inferred from homology"/>
<evidence type="ECO:0000256" key="8">
    <source>
        <dbReference type="ARBA" id="ARBA00032554"/>
    </source>
</evidence>
<dbReference type="InterPro" id="IPR020568">
    <property type="entry name" value="Ribosomal_Su5_D2-typ_SF"/>
</dbReference>
<dbReference type="Gene3D" id="3.30.230.10">
    <property type="match status" value="1"/>
</dbReference>
<evidence type="ECO:0000256" key="1">
    <source>
        <dbReference type="ARBA" id="ARBA00009684"/>
    </source>
</evidence>
<evidence type="ECO:0000259" key="11">
    <source>
        <dbReference type="Pfam" id="PF08544"/>
    </source>
</evidence>
<dbReference type="PANTHER" id="PTHR43527:SF2">
    <property type="entry name" value="4-DIPHOSPHOCYTIDYL-2-C-METHYL-D-ERYTHRITOL KINASE, CHLOROPLASTIC"/>
    <property type="match status" value="1"/>
</dbReference>
<dbReference type="GO" id="GO:0005524">
    <property type="term" value="F:ATP binding"/>
    <property type="evidence" value="ECO:0007669"/>
    <property type="project" value="UniProtKB-UniRule"/>
</dbReference>
<evidence type="ECO:0000313" key="12">
    <source>
        <dbReference type="EMBL" id="WEK33601.1"/>
    </source>
</evidence>
<dbReference type="InterPro" id="IPR006204">
    <property type="entry name" value="GHMP_kinase_N_dom"/>
</dbReference>
<keyword evidence="7 9" id="KW-0067">ATP-binding</keyword>
<feature type="active site" evidence="9">
    <location>
        <position position="143"/>
    </location>
</feature>
<feature type="binding site" evidence="9">
    <location>
        <begin position="101"/>
        <end position="111"/>
    </location>
    <ligand>
        <name>ATP</name>
        <dbReference type="ChEBI" id="CHEBI:30616"/>
    </ligand>
</feature>
<evidence type="ECO:0000256" key="6">
    <source>
        <dbReference type="ARBA" id="ARBA00022777"/>
    </source>
</evidence>
<comment type="function">
    <text evidence="9">Catalyzes the phosphorylation of the position 2 hydroxy group of 4-diphosphocytidyl-2C-methyl-D-erythritol.</text>
</comment>
<evidence type="ECO:0000259" key="10">
    <source>
        <dbReference type="Pfam" id="PF00288"/>
    </source>
</evidence>
<dbReference type="InterPro" id="IPR013750">
    <property type="entry name" value="GHMP_kinase_C_dom"/>
</dbReference>
<evidence type="ECO:0000313" key="13">
    <source>
        <dbReference type="Proteomes" id="UP001220610"/>
    </source>
</evidence>
<gene>
    <name evidence="9 12" type="primary">ispE</name>
    <name evidence="12" type="ORF">P0Y53_14005</name>
</gene>
<dbReference type="GO" id="GO:0016114">
    <property type="term" value="P:terpenoid biosynthetic process"/>
    <property type="evidence" value="ECO:0007669"/>
    <property type="project" value="UniProtKB-UniRule"/>
</dbReference>
<dbReference type="Proteomes" id="UP001220610">
    <property type="component" value="Chromosome"/>
</dbReference>
<feature type="active site" evidence="9">
    <location>
        <position position="8"/>
    </location>
</feature>
<evidence type="ECO:0000256" key="3">
    <source>
        <dbReference type="ARBA" id="ARBA00017473"/>
    </source>
</evidence>
<dbReference type="Gene3D" id="3.30.70.890">
    <property type="entry name" value="GHMP kinase, C-terminal domain"/>
    <property type="match status" value="1"/>
</dbReference>
<dbReference type="EMBL" id="CP119311">
    <property type="protein sequence ID" value="WEK33601.1"/>
    <property type="molecule type" value="Genomic_DNA"/>
</dbReference>
<dbReference type="AlphaFoldDB" id="A0AAJ5WMY5"/>
<feature type="domain" description="GHMP kinase C-terminal" evidence="11">
    <location>
        <begin position="217"/>
        <end position="260"/>
    </location>
</feature>
<dbReference type="Pfam" id="PF00288">
    <property type="entry name" value="GHMP_kinases_N"/>
    <property type="match status" value="1"/>
</dbReference>
<evidence type="ECO:0000256" key="9">
    <source>
        <dbReference type="HAMAP-Rule" id="MF_00061"/>
    </source>
</evidence>
<evidence type="ECO:0000256" key="7">
    <source>
        <dbReference type="ARBA" id="ARBA00022840"/>
    </source>
</evidence>
<feature type="domain" description="GHMP kinase N-terminal" evidence="10">
    <location>
        <begin position="73"/>
        <end position="149"/>
    </location>
</feature>
<dbReference type="InterPro" id="IPR004424">
    <property type="entry name" value="IspE"/>
</dbReference>
<accession>A0AAJ5WMY5</accession>
<dbReference type="InterPro" id="IPR014721">
    <property type="entry name" value="Ribsml_uS5_D2-typ_fold_subgr"/>
</dbReference>
<comment type="similarity">
    <text evidence="1 9">Belongs to the GHMP kinase family. IspE subfamily.</text>
</comment>
<dbReference type="SUPFAM" id="SSF55060">
    <property type="entry name" value="GHMP Kinase, C-terminal domain"/>
    <property type="match status" value="1"/>
</dbReference>